<proteinExistence type="predicted"/>
<dbReference type="Pfam" id="PF18962">
    <property type="entry name" value="Por_Secre_tail"/>
    <property type="match status" value="1"/>
</dbReference>
<dbReference type="InterPro" id="IPR011047">
    <property type="entry name" value="Quinoprotein_ADH-like_sf"/>
</dbReference>
<evidence type="ECO:0000313" key="2">
    <source>
        <dbReference type="EMBL" id="UOQ52067.1"/>
    </source>
</evidence>
<dbReference type="RefSeq" id="WP_244715706.1">
    <property type="nucleotide sequence ID" value="NZ_CP095049.1"/>
</dbReference>
<gene>
    <name evidence="2" type="ORF">MUN80_20175</name>
</gene>
<name>A0ABY4F7U1_9BACT</name>
<dbReference type="InterPro" id="IPR026444">
    <property type="entry name" value="Secre_tail"/>
</dbReference>
<dbReference type="EMBL" id="CP095049">
    <property type="protein sequence ID" value="UOQ52067.1"/>
    <property type="molecule type" value="Genomic_DNA"/>
</dbReference>
<evidence type="ECO:0000259" key="1">
    <source>
        <dbReference type="Pfam" id="PF18962"/>
    </source>
</evidence>
<reference evidence="2 3" key="1">
    <citation type="submission" date="2022-04" db="EMBL/GenBank/DDBJ databases">
        <title>Hymenobacter sp. isolated from the air.</title>
        <authorList>
            <person name="Won M."/>
            <person name="Lee C.-M."/>
            <person name="Woen H.-Y."/>
            <person name="Kwon S.-W."/>
        </authorList>
    </citation>
    <scope>NUCLEOTIDE SEQUENCE [LARGE SCALE GENOMIC DNA]</scope>
    <source>
        <strain evidence="3">5116 S-27</strain>
    </source>
</reference>
<dbReference type="PANTHER" id="PTHR42754">
    <property type="entry name" value="ENDOGLUCANASE"/>
    <property type="match status" value="1"/>
</dbReference>
<dbReference type="PANTHER" id="PTHR42754:SF1">
    <property type="entry name" value="LIPOPROTEIN"/>
    <property type="match status" value="1"/>
</dbReference>
<sequence length="541" mass="57151">MPQVLPSVLFGITLLLGSPSIYQASAQAPTKQWDRSFGGSGADYLYSVQPTPDGGYILGGHSASGTSSDKSQAGKGQADYWVIKLDATGNKIWDRSFGGTGSDRLQTVRLTPDGGYLLCGYSDSGSGPDKTQAGQGDFDCWLIKIDANGNKLWDRTFGGSEADIISLLEPTNDGGFLLGGNSYSLISGDKTQTRQGGTDYWVLKVDAMGNKLWDRTFGGSGDEVLTSLLQLPDNSYLFSGYSNSGQGGDKTQPSYGGNDFWVVKTDATGTKLWDQSYGGSGLDRPQAVRLTSDGGLLLGGSSDSPASSTKTQASHGGADYWLVKTDALGNKQWDRSYGGSADDNLFTFQLAPDGSYLLSGYSQSGSGFDKTQASQGLNDFWLIQLSASGNKLWDRSFGGSGADFSFALEATKDGGYIVGGYSNSPLSGDKTQASQGDRDYWVVKLSGTTTATTPAAARQVLRTYPNPAQSELTLSLPQDFPRTGLHVSLLDATGRVVSSQNLASAGSTEVPLSIGQHPAGLYLLRLQAPNGYLATQQIVLQ</sequence>
<accession>A0ABY4F7U1</accession>
<dbReference type="PRINTS" id="PR00313">
    <property type="entry name" value="CABNDNGRPT"/>
</dbReference>
<evidence type="ECO:0000313" key="3">
    <source>
        <dbReference type="Proteomes" id="UP000831785"/>
    </source>
</evidence>
<organism evidence="2 3">
    <name type="scientific">Hymenobacter cellulosivorans</name>
    <dbReference type="NCBI Taxonomy" id="2932249"/>
    <lineage>
        <taxon>Bacteria</taxon>
        <taxon>Pseudomonadati</taxon>
        <taxon>Bacteroidota</taxon>
        <taxon>Cytophagia</taxon>
        <taxon>Cytophagales</taxon>
        <taxon>Hymenobacteraceae</taxon>
        <taxon>Hymenobacter</taxon>
    </lineage>
</organism>
<keyword evidence="3" id="KW-1185">Reference proteome</keyword>
<protein>
    <submittedName>
        <fullName evidence="2">T9SS type A sorting domain-containing protein</fullName>
    </submittedName>
</protein>
<dbReference type="NCBIfam" id="TIGR04183">
    <property type="entry name" value="Por_Secre_tail"/>
    <property type="match status" value="1"/>
</dbReference>
<dbReference type="Proteomes" id="UP000831785">
    <property type="component" value="Chromosome"/>
</dbReference>
<dbReference type="SUPFAM" id="SSF50998">
    <property type="entry name" value="Quinoprotein alcohol dehydrogenase-like"/>
    <property type="match status" value="1"/>
</dbReference>
<feature type="domain" description="Secretion system C-terminal sorting" evidence="1">
    <location>
        <begin position="464"/>
        <end position="535"/>
    </location>
</feature>